<dbReference type="NCBIfam" id="TIGR03019">
    <property type="entry name" value="pepcterm_femAB"/>
    <property type="match status" value="1"/>
</dbReference>
<accession>A0A2G6KI88</accession>
<dbReference type="Pfam" id="PF13480">
    <property type="entry name" value="Acetyltransf_6"/>
    <property type="match status" value="1"/>
</dbReference>
<dbReference type="Gene3D" id="3.40.630.30">
    <property type="match status" value="1"/>
</dbReference>
<comment type="caution">
    <text evidence="2">The sequence shown here is derived from an EMBL/GenBank/DDBJ whole genome shotgun (WGS) entry which is preliminary data.</text>
</comment>
<evidence type="ECO:0000313" key="3">
    <source>
        <dbReference type="Proteomes" id="UP000230821"/>
    </source>
</evidence>
<protein>
    <submittedName>
        <fullName evidence="2">Peptidoglycan bridge formation protein FemAB</fullName>
    </submittedName>
</protein>
<dbReference type="Proteomes" id="UP000230821">
    <property type="component" value="Unassembled WGS sequence"/>
</dbReference>
<dbReference type="PANTHER" id="PTHR36174:SF1">
    <property type="entry name" value="LIPID II:GLYCINE GLYCYLTRANSFERASE"/>
    <property type="match status" value="1"/>
</dbReference>
<dbReference type="InterPro" id="IPR016181">
    <property type="entry name" value="Acyl_CoA_acyltransferase"/>
</dbReference>
<proteinExistence type="predicted"/>
<gene>
    <name evidence="2" type="ORF">CSA56_04365</name>
</gene>
<organism evidence="2 3">
    <name type="scientific">candidate division KSB3 bacterium</name>
    <dbReference type="NCBI Taxonomy" id="2044937"/>
    <lineage>
        <taxon>Bacteria</taxon>
        <taxon>candidate division KSB3</taxon>
    </lineage>
</organism>
<dbReference type="SUPFAM" id="SSF55729">
    <property type="entry name" value="Acyl-CoA N-acyltransferases (Nat)"/>
    <property type="match status" value="2"/>
</dbReference>
<dbReference type="AlphaFoldDB" id="A0A2G6KI88"/>
<dbReference type="InterPro" id="IPR038740">
    <property type="entry name" value="BioF2-like_GNAT_dom"/>
</dbReference>
<evidence type="ECO:0000313" key="2">
    <source>
        <dbReference type="EMBL" id="PIE35364.1"/>
    </source>
</evidence>
<reference evidence="2 3" key="1">
    <citation type="submission" date="2017-10" db="EMBL/GenBank/DDBJ databases">
        <title>Novel microbial diversity and functional potential in the marine mammal oral microbiome.</title>
        <authorList>
            <person name="Dudek N.K."/>
            <person name="Sun C.L."/>
            <person name="Burstein D."/>
            <person name="Kantor R.S."/>
            <person name="Aliaga Goltsman D.S."/>
            <person name="Bik E.M."/>
            <person name="Thomas B.C."/>
            <person name="Banfield J.F."/>
            <person name="Relman D.A."/>
        </authorList>
    </citation>
    <scope>NUCLEOTIDE SEQUENCE [LARGE SCALE GENOMIC DNA]</scope>
    <source>
        <strain evidence="2">DOLJORAL78_47_16</strain>
    </source>
</reference>
<name>A0A2G6KI88_9BACT</name>
<dbReference type="PANTHER" id="PTHR36174">
    <property type="entry name" value="LIPID II:GLYCINE GLYCYLTRANSFERASE"/>
    <property type="match status" value="1"/>
</dbReference>
<dbReference type="InterPro" id="IPR017469">
    <property type="entry name" value="PEP-CTERM_FemAB-rel"/>
</dbReference>
<sequence length="351" mass="40257">MTTLSESKNIELEICELKTEDHARWDAFVTSCPEASFFHLSGWKTVLERAFGHRVYFLFAQRDKTIEGVLPLGHIRSLLFGHSLVSTPFCVYGGVAATTESARLALTQAGAELAEKLRVEYLELRYIDPHNQDWPRKDLHVTFRKEIDPDPDKNLAAIPRKQRAVIRKALKSELVGVIDTDIERFFSAYSASVRNLGTPVFAKKYFQILKEVFGESCEVLTIEFGGQPVSSVMSFYFRDEVLPYYGGGTVEARHLKANDFMYWELMSRAADRGCRVFDYGRSKKDTGSYNFKKHWGFEPEPLNYEFKLVKARELPDINPLNPKYQFFIKAWQKLPLSISQWIGPLISKDLG</sequence>
<dbReference type="EMBL" id="PDSK01000045">
    <property type="protein sequence ID" value="PIE35364.1"/>
    <property type="molecule type" value="Genomic_DNA"/>
</dbReference>
<dbReference type="InterPro" id="IPR050644">
    <property type="entry name" value="PG_Glycine_Bridge_Synth"/>
</dbReference>
<feature type="domain" description="BioF2-like acetyltransferase" evidence="1">
    <location>
        <begin position="163"/>
        <end position="293"/>
    </location>
</feature>
<evidence type="ECO:0000259" key="1">
    <source>
        <dbReference type="Pfam" id="PF13480"/>
    </source>
</evidence>